<evidence type="ECO:0000313" key="3">
    <source>
        <dbReference type="Proteomes" id="UP000198929"/>
    </source>
</evidence>
<dbReference type="STRING" id="1121357.SAMN05661109_01138"/>
<feature type="transmembrane region" description="Helical" evidence="1">
    <location>
        <begin position="62"/>
        <end position="80"/>
    </location>
</feature>
<keyword evidence="1" id="KW-0812">Transmembrane</keyword>
<keyword evidence="1" id="KW-0472">Membrane</keyword>
<keyword evidence="3" id="KW-1185">Reference proteome</keyword>
<name>A0A1H9SIZ9_9CORY</name>
<keyword evidence="1" id="KW-1133">Transmembrane helix</keyword>
<organism evidence="2 3">
    <name type="scientific">Corynebacterium cystitidis DSM 20524</name>
    <dbReference type="NCBI Taxonomy" id="1121357"/>
    <lineage>
        <taxon>Bacteria</taxon>
        <taxon>Bacillati</taxon>
        <taxon>Actinomycetota</taxon>
        <taxon>Actinomycetes</taxon>
        <taxon>Mycobacteriales</taxon>
        <taxon>Corynebacteriaceae</taxon>
        <taxon>Corynebacterium</taxon>
    </lineage>
</organism>
<reference evidence="3" key="1">
    <citation type="submission" date="2016-10" db="EMBL/GenBank/DDBJ databases">
        <authorList>
            <person name="Varghese N."/>
            <person name="Submissions S."/>
        </authorList>
    </citation>
    <scope>NUCLEOTIDE SEQUENCE [LARGE SCALE GENOMIC DNA]</scope>
    <source>
        <strain evidence="3">DSM 20524</strain>
    </source>
</reference>
<dbReference type="Proteomes" id="UP000198929">
    <property type="component" value="Unassembled WGS sequence"/>
</dbReference>
<proteinExistence type="predicted"/>
<feature type="transmembrane region" description="Helical" evidence="1">
    <location>
        <begin position="29"/>
        <end position="50"/>
    </location>
</feature>
<dbReference type="GO" id="GO:0003677">
    <property type="term" value="F:DNA binding"/>
    <property type="evidence" value="ECO:0007669"/>
    <property type="project" value="UniProtKB-KW"/>
</dbReference>
<accession>A0A1H9SIZ9</accession>
<evidence type="ECO:0000256" key="1">
    <source>
        <dbReference type="SAM" id="Phobius"/>
    </source>
</evidence>
<gene>
    <name evidence="2" type="ORF">SAMN05661109_01138</name>
</gene>
<dbReference type="EMBL" id="FOGQ01000004">
    <property type="protein sequence ID" value="SER84927.1"/>
    <property type="molecule type" value="Genomic_DNA"/>
</dbReference>
<evidence type="ECO:0000313" key="2">
    <source>
        <dbReference type="EMBL" id="SER84927.1"/>
    </source>
</evidence>
<sequence>MSESTDTHRDEHDEGHSPAPKRERIKIKAWHIVLLILAVITTILLAWWQWTRFQSGTGTFQNLGYALQWPLFGFFFVYAYRMGIKMENEKIDAENAVDDLDYLYQADLAEFGDDEAEPAITEIDEDFLPARPEINVEEYNALNQPRRRRHRDDES</sequence>
<dbReference type="AlphaFoldDB" id="A0A1H9SIZ9"/>
<dbReference type="RefSeq" id="WP_092257489.1">
    <property type="nucleotide sequence ID" value="NZ_CP047199.1"/>
</dbReference>
<keyword evidence="2" id="KW-0238">DNA-binding</keyword>
<protein>
    <submittedName>
        <fullName evidence="2">DNA-binding transcriptional regulator of glucitol operon</fullName>
    </submittedName>
</protein>